<evidence type="ECO:0000256" key="1">
    <source>
        <dbReference type="ARBA" id="ARBA00012105"/>
    </source>
</evidence>
<accession>A0A1F6Y5Q0</accession>
<name>A0A1F6Y5Q0_9BACT</name>
<evidence type="ECO:0000256" key="5">
    <source>
        <dbReference type="ARBA" id="ARBA00022741"/>
    </source>
</evidence>
<dbReference type="AlphaFoldDB" id="A0A1F6Y5Q0"/>
<proteinExistence type="predicted"/>
<dbReference type="PANTHER" id="PTHR22749:SF6">
    <property type="entry name" value="RIBOFLAVIN KINASE"/>
    <property type="match status" value="1"/>
</dbReference>
<organism evidence="9 10">
    <name type="scientific">Candidatus Nomurabacteria bacterium RIFCSPLOWO2_02_FULL_40_67</name>
    <dbReference type="NCBI Taxonomy" id="1801787"/>
    <lineage>
        <taxon>Bacteria</taxon>
        <taxon>Candidatus Nomuraibacteriota</taxon>
    </lineage>
</organism>
<evidence type="ECO:0000313" key="9">
    <source>
        <dbReference type="EMBL" id="OGJ01645.1"/>
    </source>
</evidence>
<evidence type="ECO:0000256" key="7">
    <source>
        <dbReference type="ARBA" id="ARBA00047880"/>
    </source>
</evidence>
<dbReference type="InterPro" id="IPR015865">
    <property type="entry name" value="Riboflavin_kinase_bac/euk"/>
</dbReference>
<dbReference type="SUPFAM" id="SSF82114">
    <property type="entry name" value="Riboflavin kinase-like"/>
    <property type="match status" value="1"/>
</dbReference>
<protein>
    <recommendedName>
        <fullName evidence="1">riboflavin kinase</fullName>
        <ecNumber evidence="1">2.7.1.26</ecNumber>
    </recommendedName>
</protein>
<comment type="caution">
    <text evidence="9">The sequence shown here is derived from an EMBL/GenBank/DDBJ whole genome shotgun (WGS) entry which is preliminary data.</text>
</comment>
<dbReference type="GO" id="GO:0008531">
    <property type="term" value="F:riboflavin kinase activity"/>
    <property type="evidence" value="ECO:0007669"/>
    <property type="project" value="UniProtKB-EC"/>
</dbReference>
<dbReference type="GO" id="GO:0009398">
    <property type="term" value="P:FMN biosynthetic process"/>
    <property type="evidence" value="ECO:0007669"/>
    <property type="project" value="TreeGrafter"/>
</dbReference>
<comment type="catalytic activity">
    <reaction evidence="7">
        <text>riboflavin + ATP = FMN + ADP + H(+)</text>
        <dbReference type="Rhea" id="RHEA:14357"/>
        <dbReference type="ChEBI" id="CHEBI:15378"/>
        <dbReference type="ChEBI" id="CHEBI:30616"/>
        <dbReference type="ChEBI" id="CHEBI:57986"/>
        <dbReference type="ChEBI" id="CHEBI:58210"/>
        <dbReference type="ChEBI" id="CHEBI:456216"/>
        <dbReference type="EC" id="2.7.1.26"/>
    </reaction>
</comment>
<keyword evidence="5" id="KW-0547">Nucleotide-binding</keyword>
<dbReference type="Gene3D" id="2.40.30.30">
    <property type="entry name" value="Riboflavin kinase-like"/>
    <property type="match status" value="1"/>
</dbReference>
<evidence type="ECO:0000256" key="2">
    <source>
        <dbReference type="ARBA" id="ARBA00022630"/>
    </source>
</evidence>
<keyword evidence="6" id="KW-0067">ATP-binding</keyword>
<keyword evidence="3" id="KW-0288">FMN</keyword>
<dbReference type="EC" id="2.7.1.26" evidence="1"/>
<reference evidence="9 10" key="1">
    <citation type="journal article" date="2016" name="Nat. Commun.">
        <title>Thousands of microbial genomes shed light on interconnected biogeochemical processes in an aquifer system.</title>
        <authorList>
            <person name="Anantharaman K."/>
            <person name="Brown C.T."/>
            <person name="Hug L.A."/>
            <person name="Sharon I."/>
            <person name="Castelle C.J."/>
            <person name="Probst A.J."/>
            <person name="Thomas B.C."/>
            <person name="Singh A."/>
            <person name="Wilkins M.J."/>
            <person name="Karaoz U."/>
            <person name="Brodie E.L."/>
            <person name="Williams K.H."/>
            <person name="Hubbard S.S."/>
            <person name="Banfield J.F."/>
        </authorList>
    </citation>
    <scope>NUCLEOTIDE SEQUENCE [LARGE SCALE GENOMIC DNA]</scope>
</reference>
<evidence type="ECO:0000256" key="4">
    <source>
        <dbReference type="ARBA" id="ARBA00022679"/>
    </source>
</evidence>
<dbReference type="InterPro" id="IPR023465">
    <property type="entry name" value="Riboflavin_kinase_dom_sf"/>
</dbReference>
<evidence type="ECO:0000256" key="3">
    <source>
        <dbReference type="ARBA" id="ARBA00022643"/>
    </source>
</evidence>
<keyword evidence="4" id="KW-0808">Transferase</keyword>
<evidence type="ECO:0000313" key="10">
    <source>
        <dbReference type="Proteomes" id="UP000177693"/>
    </source>
</evidence>
<evidence type="ECO:0000259" key="8">
    <source>
        <dbReference type="SMART" id="SM00904"/>
    </source>
</evidence>
<keyword evidence="2" id="KW-0285">Flavoprotein</keyword>
<dbReference type="GO" id="GO:0009231">
    <property type="term" value="P:riboflavin biosynthetic process"/>
    <property type="evidence" value="ECO:0007669"/>
    <property type="project" value="InterPro"/>
</dbReference>
<gene>
    <name evidence="9" type="ORF">A3I23_00010</name>
</gene>
<dbReference type="PANTHER" id="PTHR22749">
    <property type="entry name" value="RIBOFLAVIN KINASE/FMN ADENYLYLTRANSFERASE"/>
    <property type="match status" value="1"/>
</dbReference>
<dbReference type="Proteomes" id="UP000177693">
    <property type="component" value="Unassembled WGS sequence"/>
</dbReference>
<dbReference type="EMBL" id="MFVL01000013">
    <property type="protein sequence ID" value="OGJ01645.1"/>
    <property type="molecule type" value="Genomic_DNA"/>
</dbReference>
<dbReference type="InterPro" id="IPR023468">
    <property type="entry name" value="Riboflavin_kinase"/>
</dbReference>
<sequence length="109" mass="12221">MNYTISGIVIKGDGYGRKLGFPTVNLKTQTKELPPEGVYAGVVALDGVEYRAGIVIGPRDRIEAHLIGYEGDAYGKTVILQTKKFLRKYQKFDTEQELIIQIKKDIEKC</sequence>
<dbReference type="SMART" id="SM00904">
    <property type="entry name" value="Flavokinase"/>
    <property type="match status" value="1"/>
</dbReference>
<feature type="domain" description="Riboflavin kinase" evidence="8">
    <location>
        <begin position="1"/>
        <end position="107"/>
    </location>
</feature>
<evidence type="ECO:0000256" key="6">
    <source>
        <dbReference type="ARBA" id="ARBA00022840"/>
    </source>
</evidence>
<dbReference type="GO" id="GO:0005524">
    <property type="term" value="F:ATP binding"/>
    <property type="evidence" value="ECO:0007669"/>
    <property type="project" value="UniProtKB-KW"/>
</dbReference>
<dbReference type="Pfam" id="PF01687">
    <property type="entry name" value="Flavokinase"/>
    <property type="match status" value="1"/>
</dbReference>